<feature type="transmembrane region" description="Helical" evidence="2">
    <location>
        <begin position="12"/>
        <end position="34"/>
    </location>
</feature>
<keyword evidence="2" id="KW-1133">Transmembrane helix</keyword>
<evidence type="ECO:0000256" key="2">
    <source>
        <dbReference type="SAM" id="Phobius"/>
    </source>
</evidence>
<reference evidence="4" key="2">
    <citation type="submission" date="2020-09" db="EMBL/GenBank/DDBJ databases">
        <authorList>
            <person name="Sun Q."/>
            <person name="Zhou Y."/>
        </authorList>
    </citation>
    <scope>NUCLEOTIDE SEQUENCE</scope>
    <source>
        <strain evidence="4">CGMCC 4.7278</strain>
    </source>
</reference>
<keyword evidence="5" id="KW-1185">Reference proteome</keyword>
<evidence type="ECO:0000256" key="1">
    <source>
        <dbReference type="SAM" id="MobiDB-lite"/>
    </source>
</evidence>
<feature type="compositionally biased region" description="Basic and acidic residues" evidence="1">
    <location>
        <begin position="199"/>
        <end position="231"/>
    </location>
</feature>
<feature type="compositionally biased region" description="Basic and acidic residues" evidence="1">
    <location>
        <begin position="146"/>
        <end position="159"/>
    </location>
</feature>
<organism evidence="4 5">
    <name type="scientific">Nocardia camponoti</name>
    <dbReference type="NCBI Taxonomy" id="1616106"/>
    <lineage>
        <taxon>Bacteria</taxon>
        <taxon>Bacillati</taxon>
        <taxon>Actinomycetota</taxon>
        <taxon>Actinomycetes</taxon>
        <taxon>Mycobacteriales</taxon>
        <taxon>Nocardiaceae</taxon>
        <taxon>Nocardia</taxon>
    </lineage>
</organism>
<feature type="transmembrane region" description="Helical" evidence="2">
    <location>
        <begin position="114"/>
        <end position="132"/>
    </location>
</feature>
<name>A0A917V744_9NOCA</name>
<dbReference type="Proteomes" id="UP000612956">
    <property type="component" value="Unassembled WGS sequence"/>
</dbReference>
<proteinExistence type="predicted"/>
<feature type="domain" description="DUF6542" evidence="3">
    <location>
        <begin position="14"/>
        <end position="135"/>
    </location>
</feature>
<sequence length="293" mass="31191">MPAPQRSIVPSVPGIPAWAAVALAAGATLLGVLIDGLGGETYPTGTVSALYVIGCVLAVCAVRFRGIFSTMVTPPLLLFVAVPIACQLLVGKVSTSLKDILTTLILPLVERFPTMMLATVLVLAIGAGRIAVYRRGPAVAPTSRQPSERATARRTERKPGRSRPAQSEPATARKRGSARPASVTDPATEVMAAPTGRGRPADKRGPAADRKNEARKGDPRKNDRGKTERKPAPARTGRPTRNAAAPREPEPARVPPRRRTDANAQAQGHPQPAVRYRDRADSSRTERRRPDAV</sequence>
<dbReference type="AlphaFoldDB" id="A0A917V744"/>
<accession>A0A917V744</accession>
<keyword evidence="2" id="KW-0472">Membrane</keyword>
<gene>
    <name evidence="4" type="ORF">GCM10011591_19120</name>
</gene>
<evidence type="ECO:0000313" key="5">
    <source>
        <dbReference type="Proteomes" id="UP000612956"/>
    </source>
</evidence>
<dbReference type="InterPro" id="IPR046672">
    <property type="entry name" value="DUF6542"/>
</dbReference>
<feature type="region of interest" description="Disordered" evidence="1">
    <location>
        <begin position="137"/>
        <end position="293"/>
    </location>
</feature>
<comment type="caution">
    <text evidence="4">The sequence shown here is derived from an EMBL/GenBank/DDBJ whole genome shotgun (WGS) entry which is preliminary data.</text>
</comment>
<dbReference type="Pfam" id="PF20177">
    <property type="entry name" value="DUF6542"/>
    <property type="match status" value="1"/>
</dbReference>
<evidence type="ECO:0000313" key="4">
    <source>
        <dbReference type="EMBL" id="GGK47952.1"/>
    </source>
</evidence>
<dbReference type="EMBL" id="BMMW01000002">
    <property type="protein sequence ID" value="GGK47952.1"/>
    <property type="molecule type" value="Genomic_DNA"/>
</dbReference>
<feature type="transmembrane region" description="Helical" evidence="2">
    <location>
        <begin position="76"/>
        <end position="94"/>
    </location>
</feature>
<feature type="compositionally biased region" description="Basic and acidic residues" evidence="1">
    <location>
        <begin position="275"/>
        <end position="293"/>
    </location>
</feature>
<evidence type="ECO:0000259" key="3">
    <source>
        <dbReference type="Pfam" id="PF20177"/>
    </source>
</evidence>
<protein>
    <recommendedName>
        <fullName evidence="3">DUF6542 domain-containing protein</fullName>
    </recommendedName>
</protein>
<keyword evidence="2" id="KW-0812">Transmembrane</keyword>
<feature type="transmembrane region" description="Helical" evidence="2">
    <location>
        <begin position="46"/>
        <end position="64"/>
    </location>
</feature>
<reference evidence="4" key="1">
    <citation type="journal article" date="2014" name="Int. J. Syst. Evol. Microbiol.">
        <title>Complete genome sequence of Corynebacterium casei LMG S-19264T (=DSM 44701T), isolated from a smear-ripened cheese.</title>
        <authorList>
            <consortium name="US DOE Joint Genome Institute (JGI-PGF)"/>
            <person name="Walter F."/>
            <person name="Albersmeier A."/>
            <person name="Kalinowski J."/>
            <person name="Ruckert C."/>
        </authorList>
    </citation>
    <scope>NUCLEOTIDE SEQUENCE</scope>
    <source>
        <strain evidence="4">CGMCC 4.7278</strain>
    </source>
</reference>